<dbReference type="PROSITE" id="PS50880">
    <property type="entry name" value="TOPRIM"/>
    <property type="match status" value="1"/>
</dbReference>
<proteinExistence type="inferred from homology"/>
<reference evidence="10" key="1">
    <citation type="submission" date="2017-09" db="EMBL/GenBank/DDBJ databases">
        <title>Depth-based differentiation of microbial function through sediment-hosted aquifers and enrichment of novel symbionts in the deep terrestrial subsurface.</title>
        <authorList>
            <person name="Probst A.J."/>
            <person name="Ladd B."/>
            <person name="Jarett J.K."/>
            <person name="Geller-Mcgrath D.E."/>
            <person name="Sieber C.M.K."/>
            <person name="Emerson J.B."/>
            <person name="Anantharaman K."/>
            <person name="Thomas B.C."/>
            <person name="Malmstrom R."/>
            <person name="Stieglmeier M."/>
            <person name="Klingl A."/>
            <person name="Woyke T."/>
            <person name="Ryan C.M."/>
            <person name="Banfield J.F."/>
        </authorList>
    </citation>
    <scope>NUCLEOTIDE SEQUENCE [LARGE SCALE GENOMIC DNA]</scope>
</reference>
<organism evidence="9 10">
    <name type="scientific">Candidatus Nealsonbacteria bacterium CG08_land_8_20_14_0_20_36_22</name>
    <dbReference type="NCBI Taxonomy" id="1974704"/>
    <lineage>
        <taxon>Bacteria</taxon>
        <taxon>Candidatus Nealsoniibacteriota</taxon>
    </lineage>
</organism>
<dbReference type="EMBL" id="PEYC01000007">
    <property type="protein sequence ID" value="PIS40334.1"/>
    <property type="molecule type" value="Genomic_DNA"/>
</dbReference>
<evidence type="ECO:0000256" key="6">
    <source>
        <dbReference type="ARBA" id="ARBA00023204"/>
    </source>
</evidence>
<evidence type="ECO:0000256" key="2">
    <source>
        <dbReference type="ARBA" id="ARBA00022763"/>
    </source>
</evidence>
<dbReference type="SMART" id="SM00493">
    <property type="entry name" value="TOPRIM"/>
    <property type="match status" value="1"/>
</dbReference>
<accession>A0A2H0YPA5</accession>
<dbReference type="Pfam" id="PF21176">
    <property type="entry name" value="RecR_HhH"/>
    <property type="match status" value="1"/>
</dbReference>
<evidence type="ECO:0000256" key="3">
    <source>
        <dbReference type="ARBA" id="ARBA00022771"/>
    </source>
</evidence>
<sequence>MFKMFPRSIQKLIDLFSKFPTVGPRTAARFVFYLTKLPKEKFDELLNSLKDLRQSIKVCSSCFNPFDPSESLGKAEEILCPICRNNSRDKTLFCIVEKETDLIAIEKTKKYKGLYFILGGTISGLKKNDKEKIRIEELKQRVRNGNFQEVIIATNPTVEGETTALYIEREIKPFNVKITRLGQGLPAGGELEYADEETLSSALEGRK</sequence>
<dbReference type="PANTHER" id="PTHR30446">
    <property type="entry name" value="RECOMBINATION PROTEIN RECR"/>
    <property type="match status" value="1"/>
</dbReference>
<comment type="caution">
    <text evidence="7">Lacks conserved residue(s) required for the propagation of feature annotation.</text>
</comment>
<dbReference type="GO" id="GO:0006281">
    <property type="term" value="P:DNA repair"/>
    <property type="evidence" value="ECO:0007669"/>
    <property type="project" value="UniProtKB-UniRule"/>
</dbReference>
<evidence type="ECO:0000256" key="4">
    <source>
        <dbReference type="ARBA" id="ARBA00022833"/>
    </source>
</evidence>
<keyword evidence="6 7" id="KW-0234">DNA repair</keyword>
<dbReference type="CDD" id="cd01025">
    <property type="entry name" value="TOPRIM_recR"/>
    <property type="match status" value="1"/>
</dbReference>
<dbReference type="GO" id="GO:0008270">
    <property type="term" value="F:zinc ion binding"/>
    <property type="evidence" value="ECO:0007669"/>
    <property type="project" value="UniProtKB-KW"/>
</dbReference>
<keyword evidence="3 7" id="KW-0863">Zinc-finger</keyword>
<comment type="function">
    <text evidence="7">May play a role in DNA repair. It seems to be involved in an RecBC-independent recombinational process of DNA repair. It may act with RecF and RecO.</text>
</comment>
<dbReference type="InterPro" id="IPR006171">
    <property type="entry name" value="TOPRIM_dom"/>
</dbReference>
<dbReference type="InterPro" id="IPR000093">
    <property type="entry name" value="DNA_Rcmb_RecR"/>
</dbReference>
<dbReference type="NCBIfam" id="TIGR00615">
    <property type="entry name" value="recR"/>
    <property type="match status" value="1"/>
</dbReference>
<keyword evidence="4 7" id="KW-0862">Zinc</keyword>
<gene>
    <name evidence="7" type="primary">recR</name>
    <name evidence="9" type="ORF">COT32_00280</name>
</gene>
<keyword evidence="5 7" id="KW-0233">DNA recombination</keyword>
<dbReference type="SUPFAM" id="SSF111304">
    <property type="entry name" value="Recombination protein RecR"/>
    <property type="match status" value="1"/>
</dbReference>
<dbReference type="Gene3D" id="1.10.8.420">
    <property type="entry name" value="RecR Domain 1"/>
    <property type="match status" value="1"/>
</dbReference>
<comment type="caution">
    <text evidence="9">The sequence shown here is derived from an EMBL/GenBank/DDBJ whole genome shotgun (WGS) entry which is preliminary data.</text>
</comment>
<evidence type="ECO:0000313" key="9">
    <source>
        <dbReference type="EMBL" id="PIS40334.1"/>
    </source>
</evidence>
<name>A0A2H0YPA5_9BACT</name>
<dbReference type="HAMAP" id="MF_00017">
    <property type="entry name" value="RecR"/>
    <property type="match status" value="1"/>
</dbReference>
<evidence type="ECO:0000256" key="5">
    <source>
        <dbReference type="ARBA" id="ARBA00023172"/>
    </source>
</evidence>
<keyword evidence="2 7" id="KW-0227">DNA damage</keyword>
<dbReference type="InterPro" id="IPR034137">
    <property type="entry name" value="TOPRIM_RecR"/>
</dbReference>
<dbReference type="AlphaFoldDB" id="A0A2H0YPA5"/>
<dbReference type="GO" id="GO:0003677">
    <property type="term" value="F:DNA binding"/>
    <property type="evidence" value="ECO:0007669"/>
    <property type="project" value="UniProtKB-UniRule"/>
</dbReference>
<dbReference type="InterPro" id="IPR023627">
    <property type="entry name" value="Rcmb_RecR"/>
</dbReference>
<protein>
    <recommendedName>
        <fullName evidence="7">Recombination protein RecR</fullName>
    </recommendedName>
</protein>
<dbReference type="Proteomes" id="UP000231472">
    <property type="component" value="Unassembled WGS sequence"/>
</dbReference>
<dbReference type="Pfam" id="PF13662">
    <property type="entry name" value="Toprim_4"/>
    <property type="match status" value="1"/>
</dbReference>
<evidence type="ECO:0000256" key="1">
    <source>
        <dbReference type="ARBA" id="ARBA00022723"/>
    </source>
</evidence>
<comment type="similarity">
    <text evidence="7">Belongs to the RecR family.</text>
</comment>
<keyword evidence="1 7" id="KW-0479">Metal-binding</keyword>
<dbReference type="GO" id="GO:0006310">
    <property type="term" value="P:DNA recombination"/>
    <property type="evidence" value="ECO:0007669"/>
    <property type="project" value="UniProtKB-UniRule"/>
</dbReference>
<dbReference type="PANTHER" id="PTHR30446:SF0">
    <property type="entry name" value="RECOMBINATION PROTEIN RECR"/>
    <property type="match status" value="1"/>
</dbReference>
<dbReference type="Gene3D" id="6.10.250.240">
    <property type="match status" value="1"/>
</dbReference>
<evidence type="ECO:0000313" key="10">
    <source>
        <dbReference type="Proteomes" id="UP000231472"/>
    </source>
</evidence>
<evidence type="ECO:0000259" key="8">
    <source>
        <dbReference type="PROSITE" id="PS50880"/>
    </source>
</evidence>
<evidence type="ECO:0000256" key="7">
    <source>
        <dbReference type="HAMAP-Rule" id="MF_00017"/>
    </source>
</evidence>
<dbReference type="Pfam" id="PF21175">
    <property type="entry name" value="RecR_C"/>
    <property type="match status" value="1"/>
</dbReference>
<feature type="domain" description="Toprim" evidence="8">
    <location>
        <begin position="91"/>
        <end position="186"/>
    </location>
</feature>
<dbReference type="Gene3D" id="3.40.1360.10">
    <property type="match status" value="1"/>
</dbReference>